<dbReference type="InterPro" id="IPR002559">
    <property type="entry name" value="Transposase_11"/>
</dbReference>
<keyword evidence="3" id="KW-0238">DNA-binding</keyword>
<dbReference type="GO" id="GO:0004803">
    <property type="term" value="F:transposase activity"/>
    <property type="evidence" value="ECO:0007669"/>
    <property type="project" value="InterPro"/>
</dbReference>
<name>A0A0S2HWR4_9BACT</name>
<dbReference type="NCBIfam" id="NF033592">
    <property type="entry name" value="transpos_IS4_1"/>
    <property type="match status" value="1"/>
</dbReference>
<comment type="similarity">
    <text evidence="1">Belongs to the transposase 11 family.</text>
</comment>
<evidence type="ECO:0000256" key="1">
    <source>
        <dbReference type="ARBA" id="ARBA00010075"/>
    </source>
</evidence>
<keyword evidence="7" id="KW-1185">Reference proteome</keyword>
<dbReference type="SUPFAM" id="SSF53098">
    <property type="entry name" value="Ribonuclease H-like"/>
    <property type="match status" value="1"/>
</dbReference>
<keyword evidence="2" id="KW-0815">Transposition</keyword>
<organism evidence="6 7">
    <name type="scientific">Salinivirga cyanobacteriivorans</name>
    <dbReference type="NCBI Taxonomy" id="1307839"/>
    <lineage>
        <taxon>Bacteria</taxon>
        <taxon>Pseudomonadati</taxon>
        <taxon>Bacteroidota</taxon>
        <taxon>Bacteroidia</taxon>
        <taxon>Bacteroidales</taxon>
        <taxon>Salinivirgaceae</taxon>
        <taxon>Salinivirga</taxon>
    </lineage>
</organism>
<evidence type="ECO:0000313" key="6">
    <source>
        <dbReference type="EMBL" id="ALO14513.1"/>
    </source>
</evidence>
<dbReference type="Proteomes" id="UP000064893">
    <property type="component" value="Chromosome"/>
</dbReference>
<dbReference type="AlphaFoldDB" id="A0A0S2HWR4"/>
<evidence type="ECO:0000259" key="5">
    <source>
        <dbReference type="Pfam" id="PF01609"/>
    </source>
</evidence>
<protein>
    <submittedName>
        <fullName evidence="6">Transposase</fullName>
    </submittedName>
</protein>
<reference evidence="6 7" key="1">
    <citation type="submission" date="2015-11" db="EMBL/GenBank/DDBJ databases">
        <title>Description and complete genome sequence of a novel strain predominating in hypersaline microbial mats and representing a new family of the Bacteriodetes phylum.</title>
        <authorList>
            <person name="Spring S."/>
            <person name="Bunk B."/>
            <person name="Sproer C."/>
            <person name="Klenk H.-P."/>
        </authorList>
    </citation>
    <scope>NUCLEOTIDE SEQUENCE [LARGE SCALE GENOMIC DNA]</scope>
    <source>
        <strain evidence="6 7">L21-Spi-D4</strain>
    </source>
</reference>
<evidence type="ECO:0000256" key="4">
    <source>
        <dbReference type="ARBA" id="ARBA00023172"/>
    </source>
</evidence>
<sequence>MDKAYIDFKALFRMNELGAFFISRAKTTIDFSVIENNYNIDESTGLRGDRTIILNGIKTKKLYPEKLRLVEFYDDEKDIVLTFLTNNSSATALEIARLYRNRWQIETFFKWIKQNLTIKKLWGHSENAVNIHVWVAICTYLIIAKVKHEFKSELSIYEIMQILGISVFDKTPIQELLTEYQINQDVKDQLNLFNENF</sequence>
<dbReference type="Gene3D" id="3.90.350.10">
    <property type="entry name" value="Transposase Inhibitor Protein From Tn5, Chain A, domain 1"/>
    <property type="match status" value="1"/>
</dbReference>
<dbReference type="GO" id="GO:0003677">
    <property type="term" value="F:DNA binding"/>
    <property type="evidence" value="ECO:0007669"/>
    <property type="project" value="UniProtKB-KW"/>
</dbReference>
<accession>A0A0S2HWR4</accession>
<dbReference type="EMBL" id="CP013118">
    <property type="protein sequence ID" value="ALO14513.1"/>
    <property type="molecule type" value="Genomic_DNA"/>
</dbReference>
<keyword evidence="4" id="KW-0233">DNA recombination</keyword>
<dbReference type="KEGG" id="blq:L21SP5_00842"/>
<evidence type="ECO:0000256" key="2">
    <source>
        <dbReference type="ARBA" id="ARBA00022578"/>
    </source>
</evidence>
<dbReference type="InterPro" id="IPR012337">
    <property type="entry name" value="RNaseH-like_sf"/>
</dbReference>
<proteinExistence type="inferred from homology"/>
<dbReference type="InterPro" id="IPR047952">
    <property type="entry name" value="Transpos_IS4"/>
</dbReference>
<dbReference type="PANTHER" id="PTHR33258">
    <property type="entry name" value="TRANSPOSASE INSL FOR INSERTION SEQUENCE ELEMENT IS186A-RELATED"/>
    <property type="match status" value="1"/>
</dbReference>
<evidence type="ECO:0000256" key="3">
    <source>
        <dbReference type="ARBA" id="ARBA00023125"/>
    </source>
</evidence>
<dbReference type="STRING" id="1307839.L21SP5_00842"/>
<dbReference type="Pfam" id="PF01609">
    <property type="entry name" value="DDE_Tnp_1"/>
    <property type="match status" value="1"/>
</dbReference>
<feature type="domain" description="Transposase IS4-like" evidence="5">
    <location>
        <begin position="1"/>
        <end position="141"/>
    </location>
</feature>
<evidence type="ECO:0000313" key="7">
    <source>
        <dbReference type="Proteomes" id="UP000064893"/>
    </source>
</evidence>
<gene>
    <name evidence="6" type="ORF">L21SP5_00842</name>
</gene>
<dbReference type="PATRIC" id="fig|1307839.3.peg.890"/>
<dbReference type="GO" id="GO:0006313">
    <property type="term" value="P:DNA transposition"/>
    <property type="evidence" value="ECO:0007669"/>
    <property type="project" value="InterPro"/>
</dbReference>
<dbReference type="PANTHER" id="PTHR33258:SF1">
    <property type="entry name" value="TRANSPOSASE INSL FOR INSERTION SEQUENCE ELEMENT IS186A-RELATED"/>
    <property type="match status" value="1"/>
</dbReference>